<reference evidence="1 2" key="2">
    <citation type="submission" date="2018-11" db="EMBL/GenBank/DDBJ databases">
        <authorList>
            <consortium name="Pathogen Informatics"/>
        </authorList>
    </citation>
    <scope>NUCLEOTIDE SEQUENCE [LARGE SCALE GENOMIC DNA]</scope>
</reference>
<sequence>MEVIIAVVFLVNEPCSSSRHEVRMQLPQCTGIFNNNPAEIALKIGFTELNKIGHFENLSTISKQCQVDNNYYSVETSHCSNAQLSDGYTISNTKIQISLLGFFFSQLRNPGYDFVRIIPLMNLSGEHYAISKNSSI</sequence>
<name>A0A0N5DBR0_THECL</name>
<proteinExistence type="predicted"/>
<evidence type="ECO:0000313" key="1">
    <source>
        <dbReference type="EMBL" id="VDN08318.1"/>
    </source>
</evidence>
<dbReference type="Proteomes" id="UP000276776">
    <property type="component" value="Unassembled WGS sequence"/>
</dbReference>
<organism evidence="3">
    <name type="scientific">Thelazia callipaeda</name>
    <name type="common">Oriental eyeworm</name>
    <name type="synonym">Parasitic nematode</name>
    <dbReference type="NCBI Taxonomy" id="103827"/>
    <lineage>
        <taxon>Eukaryota</taxon>
        <taxon>Metazoa</taxon>
        <taxon>Ecdysozoa</taxon>
        <taxon>Nematoda</taxon>
        <taxon>Chromadorea</taxon>
        <taxon>Rhabditida</taxon>
        <taxon>Spirurina</taxon>
        <taxon>Spiruromorpha</taxon>
        <taxon>Thelazioidea</taxon>
        <taxon>Thelaziidae</taxon>
        <taxon>Thelazia</taxon>
    </lineage>
</organism>
<protein>
    <submittedName>
        <fullName evidence="3">ZP domain-containing protein</fullName>
    </submittedName>
</protein>
<accession>A0A0N5DBR0</accession>
<reference evidence="3" key="1">
    <citation type="submission" date="2017-02" db="UniProtKB">
        <authorList>
            <consortium name="WormBaseParasite"/>
        </authorList>
    </citation>
    <scope>IDENTIFICATION</scope>
</reference>
<keyword evidence="2" id="KW-1185">Reference proteome</keyword>
<gene>
    <name evidence="1" type="ORF">TCLT_LOCUS10611</name>
</gene>
<evidence type="ECO:0000313" key="3">
    <source>
        <dbReference type="WBParaSite" id="TCLT_0001062701-mRNA-1"/>
    </source>
</evidence>
<dbReference type="OrthoDB" id="10302586at2759"/>
<evidence type="ECO:0000313" key="2">
    <source>
        <dbReference type="Proteomes" id="UP000276776"/>
    </source>
</evidence>
<dbReference type="WBParaSite" id="TCLT_0001062701-mRNA-1">
    <property type="protein sequence ID" value="TCLT_0001062701-mRNA-1"/>
    <property type="gene ID" value="TCLT_0001062701"/>
</dbReference>
<dbReference type="AlphaFoldDB" id="A0A0N5DBR0"/>
<dbReference type="EMBL" id="UYYF01005208">
    <property type="protein sequence ID" value="VDN08318.1"/>
    <property type="molecule type" value="Genomic_DNA"/>
</dbReference>
<dbReference type="STRING" id="103827.A0A0N5DBR0"/>